<dbReference type="Pfam" id="PF08309">
    <property type="entry name" value="LVIVD"/>
    <property type="match status" value="2"/>
</dbReference>
<gene>
    <name evidence="1" type="ORF">RNZ46_02845</name>
</gene>
<sequence>MKLKFLLLSLVFFGMMSCDKDNIEYEFVKVATPELMSKTAFRNSVKAEAPVPIKEAGKIYAYNNFIFINEVNKGIHVLDNTDPKNPMAKAFINIPGNVDIAVKDNHLFADSSIDLVVFDISDINNITKTTTLEDMFLPMPNYDFPADVQAVSYKDYDSNEHIIVGWSAVLERREVGNQPGYYGPYFDLANSNFAPSAESNTGTGGSLARFQIVNNYLYTVGESQMKTFNISNLSQPTFENSINAGINIETMFHADNHLYLGSTRGMYIYSLANPSLPEYVSEFVHWESCDPVVVDGDYAYVTLRGGNLCGQQESVLEVIDISDKTQPALAARYGLENPYGLGIKGQMLFVCDGTAGLKLFDKSDPLNIELTKSFDEIHATDVIPLEHTLIMIGGETLYQYEYGSNNDVTLISTYSLH</sequence>
<dbReference type="SUPFAM" id="SSF63825">
    <property type="entry name" value="YWTD domain"/>
    <property type="match status" value="1"/>
</dbReference>
<proteinExistence type="predicted"/>
<dbReference type="RefSeq" id="WP_316983882.1">
    <property type="nucleotide sequence ID" value="NZ_CP136521.1"/>
</dbReference>
<dbReference type="PROSITE" id="PS51257">
    <property type="entry name" value="PROKAR_LIPOPROTEIN"/>
    <property type="match status" value="1"/>
</dbReference>
<organism evidence="1 2">
    <name type="scientific">Hwangdonia lutea</name>
    <dbReference type="NCBI Taxonomy" id="3075823"/>
    <lineage>
        <taxon>Bacteria</taxon>
        <taxon>Pseudomonadati</taxon>
        <taxon>Bacteroidota</taxon>
        <taxon>Flavobacteriia</taxon>
        <taxon>Flavobacteriales</taxon>
        <taxon>Flavobacteriaceae</taxon>
        <taxon>Hwangdonia</taxon>
    </lineage>
</organism>
<evidence type="ECO:0000313" key="1">
    <source>
        <dbReference type="EMBL" id="WOD44208.1"/>
    </source>
</evidence>
<dbReference type="AlphaFoldDB" id="A0AA97HS72"/>
<protein>
    <recommendedName>
        <fullName evidence="3">LVIVD repeat-containing protein</fullName>
    </recommendedName>
</protein>
<accession>A0AA97HS72</accession>
<evidence type="ECO:0008006" key="3">
    <source>
        <dbReference type="Google" id="ProtNLM"/>
    </source>
</evidence>
<dbReference type="EMBL" id="CP136521">
    <property type="protein sequence ID" value="WOD44208.1"/>
    <property type="molecule type" value="Genomic_DNA"/>
</dbReference>
<dbReference type="InterPro" id="IPR013211">
    <property type="entry name" value="LVIVD"/>
</dbReference>
<evidence type="ECO:0000313" key="2">
    <source>
        <dbReference type="Proteomes" id="UP001302486"/>
    </source>
</evidence>
<keyword evidence="2" id="KW-1185">Reference proteome</keyword>
<reference evidence="2" key="1">
    <citation type="submission" date="2024-06" db="EMBL/GenBank/DDBJ databases">
        <title>Hwangdonia haimaensis gen. nov., sp. nov., a member of the family Flavobacteriaceae isolated from the haima cold seep.</title>
        <authorList>
            <person name="Li J."/>
        </authorList>
    </citation>
    <scope>NUCLEOTIDE SEQUENCE [LARGE SCALE GENOMIC DNA]</scope>
    <source>
        <strain evidence="2">SCSIO 19198</strain>
    </source>
</reference>
<dbReference type="KEGG" id="hws:RNZ46_02845"/>
<dbReference type="Proteomes" id="UP001302486">
    <property type="component" value="Chromosome"/>
</dbReference>
<name>A0AA97HS72_9FLAO</name>